<evidence type="ECO:0000256" key="1">
    <source>
        <dbReference type="SAM" id="Phobius"/>
    </source>
</evidence>
<name>A0AAE0IMT9_9PEZI</name>
<keyword evidence="1" id="KW-0812">Transmembrane</keyword>
<dbReference type="EMBL" id="JAUEPO010000003">
    <property type="protein sequence ID" value="KAK3327810.1"/>
    <property type="molecule type" value="Genomic_DNA"/>
</dbReference>
<protein>
    <submittedName>
        <fullName evidence="2">Uncharacterized protein</fullName>
    </submittedName>
</protein>
<accession>A0AAE0IMT9</accession>
<comment type="caution">
    <text evidence="2">The sequence shown here is derived from an EMBL/GenBank/DDBJ whole genome shotgun (WGS) entry which is preliminary data.</text>
</comment>
<feature type="transmembrane region" description="Helical" evidence="1">
    <location>
        <begin position="12"/>
        <end position="30"/>
    </location>
</feature>
<evidence type="ECO:0000313" key="2">
    <source>
        <dbReference type="EMBL" id="KAK3327810.1"/>
    </source>
</evidence>
<proteinExistence type="predicted"/>
<keyword evidence="1" id="KW-1133">Transmembrane helix</keyword>
<sequence>MDHLIETWMLSSIYLYPNAVSCSFALLLLLPRKKRAAAAAASCHGAMSGFVRIFLGIIGAGAVPVFCCVCAVPVMRGDRQSNISVHRIAYICTYGKYVV</sequence>
<keyword evidence="1" id="KW-0472">Membrane</keyword>
<organism evidence="2 3">
    <name type="scientific">Cercophora scortea</name>
    <dbReference type="NCBI Taxonomy" id="314031"/>
    <lineage>
        <taxon>Eukaryota</taxon>
        <taxon>Fungi</taxon>
        <taxon>Dikarya</taxon>
        <taxon>Ascomycota</taxon>
        <taxon>Pezizomycotina</taxon>
        <taxon>Sordariomycetes</taxon>
        <taxon>Sordariomycetidae</taxon>
        <taxon>Sordariales</taxon>
        <taxon>Lasiosphaeriaceae</taxon>
        <taxon>Cercophora</taxon>
    </lineage>
</organism>
<evidence type="ECO:0000313" key="3">
    <source>
        <dbReference type="Proteomes" id="UP001286456"/>
    </source>
</evidence>
<dbReference type="AlphaFoldDB" id="A0AAE0IMT9"/>
<keyword evidence="3" id="KW-1185">Reference proteome</keyword>
<dbReference type="Proteomes" id="UP001286456">
    <property type="component" value="Unassembled WGS sequence"/>
</dbReference>
<reference evidence="2" key="2">
    <citation type="submission" date="2023-06" db="EMBL/GenBank/DDBJ databases">
        <authorList>
            <consortium name="Lawrence Berkeley National Laboratory"/>
            <person name="Haridas S."/>
            <person name="Hensen N."/>
            <person name="Bonometti L."/>
            <person name="Westerberg I."/>
            <person name="Brannstrom I.O."/>
            <person name="Guillou S."/>
            <person name="Cros-Aarteil S."/>
            <person name="Calhoun S."/>
            <person name="Kuo A."/>
            <person name="Mondo S."/>
            <person name="Pangilinan J."/>
            <person name="Riley R."/>
            <person name="Labutti K."/>
            <person name="Andreopoulos B."/>
            <person name="Lipzen A."/>
            <person name="Chen C."/>
            <person name="Yanf M."/>
            <person name="Daum C."/>
            <person name="Ng V."/>
            <person name="Clum A."/>
            <person name="Steindorff A."/>
            <person name="Ohm R."/>
            <person name="Martin F."/>
            <person name="Silar P."/>
            <person name="Natvig D."/>
            <person name="Lalanne C."/>
            <person name="Gautier V."/>
            <person name="Ament-Velasquez S.L."/>
            <person name="Kruys A."/>
            <person name="Hutchinson M.I."/>
            <person name="Powell A.J."/>
            <person name="Barry K."/>
            <person name="Miller A.N."/>
            <person name="Grigoriev I.V."/>
            <person name="Debuchy R."/>
            <person name="Gladieux P."/>
            <person name="Thoren M.H."/>
            <person name="Johannesson H."/>
        </authorList>
    </citation>
    <scope>NUCLEOTIDE SEQUENCE</scope>
    <source>
        <strain evidence="2">SMH4131-1</strain>
    </source>
</reference>
<feature type="transmembrane region" description="Helical" evidence="1">
    <location>
        <begin position="50"/>
        <end position="75"/>
    </location>
</feature>
<gene>
    <name evidence="2" type="ORF">B0T19DRAFT_174522</name>
</gene>
<reference evidence="2" key="1">
    <citation type="journal article" date="2023" name="Mol. Phylogenet. Evol.">
        <title>Genome-scale phylogeny and comparative genomics of the fungal order Sordariales.</title>
        <authorList>
            <person name="Hensen N."/>
            <person name="Bonometti L."/>
            <person name="Westerberg I."/>
            <person name="Brannstrom I.O."/>
            <person name="Guillou S."/>
            <person name="Cros-Aarteil S."/>
            <person name="Calhoun S."/>
            <person name="Haridas S."/>
            <person name="Kuo A."/>
            <person name="Mondo S."/>
            <person name="Pangilinan J."/>
            <person name="Riley R."/>
            <person name="LaButti K."/>
            <person name="Andreopoulos B."/>
            <person name="Lipzen A."/>
            <person name="Chen C."/>
            <person name="Yan M."/>
            <person name="Daum C."/>
            <person name="Ng V."/>
            <person name="Clum A."/>
            <person name="Steindorff A."/>
            <person name="Ohm R.A."/>
            <person name="Martin F."/>
            <person name="Silar P."/>
            <person name="Natvig D.O."/>
            <person name="Lalanne C."/>
            <person name="Gautier V."/>
            <person name="Ament-Velasquez S.L."/>
            <person name="Kruys A."/>
            <person name="Hutchinson M.I."/>
            <person name="Powell A.J."/>
            <person name="Barry K."/>
            <person name="Miller A.N."/>
            <person name="Grigoriev I.V."/>
            <person name="Debuchy R."/>
            <person name="Gladieux P."/>
            <person name="Hiltunen Thoren M."/>
            <person name="Johannesson H."/>
        </authorList>
    </citation>
    <scope>NUCLEOTIDE SEQUENCE</scope>
    <source>
        <strain evidence="2">SMH4131-1</strain>
    </source>
</reference>